<dbReference type="HOGENOM" id="CLU_845128_0_0_1"/>
<accession>A0A084QTL3</accession>
<feature type="region of interest" description="Disordered" evidence="1">
    <location>
        <begin position="30"/>
        <end position="52"/>
    </location>
</feature>
<evidence type="ECO:0000313" key="2">
    <source>
        <dbReference type="EMBL" id="KFA67298.1"/>
    </source>
</evidence>
<name>A0A084QTL3_STAC4</name>
<reference evidence="2 3" key="1">
    <citation type="journal article" date="2014" name="BMC Genomics">
        <title>Comparative genome sequencing reveals chemotype-specific gene clusters in the toxigenic black mold Stachybotrys.</title>
        <authorList>
            <person name="Semeiks J."/>
            <person name="Borek D."/>
            <person name="Otwinowski Z."/>
            <person name="Grishin N.V."/>
        </authorList>
    </citation>
    <scope>NUCLEOTIDE SEQUENCE [LARGE SCALE GENOMIC DNA]</scope>
    <source>
        <strain evidence="2 3">IBT 40285</strain>
    </source>
</reference>
<proteinExistence type="predicted"/>
<evidence type="ECO:0000313" key="3">
    <source>
        <dbReference type="Proteomes" id="UP000028524"/>
    </source>
</evidence>
<dbReference type="Proteomes" id="UP000028524">
    <property type="component" value="Unassembled WGS sequence"/>
</dbReference>
<organism evidence="2 3">
    <name type="scientific">Stachybotrys chlorohalonatus (strain IBT 40285)</name>
    <dbReference type="NCBI Taxonomy" id="1283841"/>
    <lineage>
        <taxon>Eukaryota</taxon>
        <taxon>Fungi</taxon>
        <taxon>Dikarya</taxon>
        <taxon>Ascomycota</taxon>
        <taxon>Pezizomycotina</taxon>
        <taxon>Sordariomycetes</taxon>
        <taxon>Hypocreomycetidae</taxon>
        <taxon>Hypocreales</taxon>
        <taxon>Stachybotryaceae</taxon>
        <taxon>Stachybotrys</taxon>
    </lineage>
</organism>
<feature type="compositionally biased region" description="Low complexity" evidence="1">
    <location>
        <begin position="227"/>
        <end position="241"/>
    </location>
</feature>
<evidence type="ECO:0000256" key="1">
    <source>
        <dbReference type="SAM" id="MobiDB-lite"/>
    </source>
</evidence>
<protein>
    <submittedName>
        <fullName evidence="2">Uncharacterized protein</fullName>
    </submittedName>
</protein>
<feature type="compositionally biased region" description="Polar residues" evidence="1">
    <location>
        <begin position="215"/>
        <end position="226"/>
    </location>
</feature>
<keyword evidence="3" id="KW-1185">Reference proteome</keyword>
<dbReference type="EMBL" id="KL660210">
    <property type="protein sequence ID" value="KFA67298.1"/>
    <property type="molecule type" value="Genomic_DNA"/>
</dbReference>
<sequence>MSRLDSLLTIPESQAISSFYPYSTPSRTWNGPGCGPGTRPTNRLRNPPHETPYRMQYNPNSAYGPAYPPNNFHGLVGYPYNPRGSIDYDMNTYAPVHTSRFPQGPVSRRNDYYAPINPSYNIYGPGTHNSHPHRPNDRPSNHYGFPNRSSSHHGLANVQHDIPCTSSRAESLPDPSSRAQDLPSPFRRPENPYGPVYTFPRPDNIRPLAREPEQTGETPSPNSVAASTRPPRTWTGTPTSSDNWENPRRKSQRLLDHMKRVSKSLASICKSKKYAGVPAYELYEYQTWANVRASPVPANRLARLKLKFLSIPAFMKKSERPLSAVATNF</sequence>
<dbReference type="InParanoid" id="A0A084QTL3"/>
<dbReference type="AlphaFoldDB" id="A0A084QTL3"/>
<dbReference type="OrthoDB" id="10341371at2759"/>
<feature type="region of interest" description="Disordered" evidence="1">
    <location>
        <begin position="123"/>
        <end position="249"/>
    </location>
</feature>
<gene>
    <name evidence="2" type="ORF">S40285_10129</name>
</gene>